<dbReference type="AlphaFoldDB" id="A0A4Q5DAU2"/>
<dbReference type="GO" id="GO:0003677">
    <property type="term" value="F:DNA binding"/>
    <property type="evidence" value="ECO:0007669"/>
    <property type="project" value="InterPro"/>
</dbReference>
<dbReference type="RefSeq" id="WP_049701271.1">
    <property type="nucleotide sequence ID" value="NZ_RCXZ01000028.1"/>
</dbReference>
<dbReference type="Gene3D" id="3.40.1360.10">
    <property type="match status" value="1"/>
</dbReference>
<proteinExistence type="predicted"/>
<dbReference type="Gene3D" id="3.90.580.10">
    <property type="entry name" value="Zinc finger, CHC2-type domain"/>
    <property type="match status" value="1"/>
</dbReference>
<evidence type="ECO:0000259" key="1">
    <source>
        <dbReference type="Pfam" id="PF01807"/>
    </source>
</evidence>
<accession>A0A4Q5DAU2</accession>
<dbReference type="GO" id="GO:0008270">
    <property type="term" value="F:zinc ion binding"/>
    <property type="evidence" value="ECO:0007669"/>
    <property type="project" value="InterPro"/>
</dbReference>
<protein>
    <submittedName>
        <fullName evidence="2">DNA primase</fullName>
    </submittedName>
</protein>
<reference evidence="2 3" key="1">
    <citation type="journal article" date="2019" name="Nat. Med.">
        <title>A library of human gut bacterial isolates paired with longitudinal multiomics data enables mechanistic microbiome research.</title>
        <authorList>
            <person name="Poyet M."/>
            <person name="Groussin M."/>
            <person name="Gibbons S.M."/>
            <person name="Avila-Pacheco J."/>
            <person name="Jiang X."/>
            <person name="Kearney S.M."/>
            <person name="Perrotta A.R."/>
            <person name="Berdy B."/>
            <person name="Zhao S."/>
            <person name="Lieberman T.D."/>
            <person name="Swanson P.K."/>
            <person name="Smith M."/>
            <person name="Roesemann S."/>
            <person name="Alexander J.E."/>
            <person name="Rich S.A."/>
            <person name="Livny J."/>
            <person name="Vlamakis H."/>
            <person name="Clish C."/>
            <person name="Bullock K."/>
            <person name="Deik A."/>
            <person name="Scott J."/>
            <person name="Pierce K.A."/>
            <person name="Xavier R.J."/>
            <person name="Alm E.J."/>
        </authorList>
    </citation>
    <scope>NUCLEOTIDE SEQUENCE [LARGE SCALE GENOMIC DNA]</scope>
    <source>
        <strain evidence="2 3">BIOML-A73</strain>
    </source>
</reference>
<dbReference type="InterPro" id="IPR036977">
    <property type="entry name" value="DNA_primase_Znf_CHC2"/>
</dbReference>
<evidence type="ECO:0000313" key="3">
    <source>
        <dbReference type="Proteomes" id="UP000474077"/>
    </source>
</evidence>
<feature type="domain" description="Zinc finger CHC2-type" evidence="1">
    <location>
        <begin position="20"/>
        <end position="74"/>
    </location>
</feature>
<dbReference type="Pfam" id="PF13155">
    <property type="entry name" value="Toprim_2"/>
    <property type="match status" value="1"/>
</dbReference>
<dbReference type="SUPFAM" id="SSF57783">
    <property type="entry name" value="Zinc beta-ribbon"/>
    <property type="match status" value="1"/>
</dbReference>
<organism evidence="2 3">
    <name type="scientific">Bacteroides xylanisolvens</name>
    <dbReference type="NCBI Taxonomy" id="371601"/>
    <lineage>
        <taxon>Bacteria</taxon>
        <taxon>Pseudomonadati</taxon>
        <taxon>Bacteroidota</taxon>
        <taxon>Bacteroidia</taxon>
        <taxon>Bacteroidales</taxon>
        <taxon>Bacteroidaceae</taxon>
        <taxon>Bacteroides</taxon>
    </lineage>
</organism>
<dbReference type="InterPro" id="IPR002694">
    <property type="entry name" value="Znf_CHC2"/>
</dbReference>
<dbReference type="EMBL" id="WDER01000058">
    <property type="protein sequence ID" value="KAB6080116.1"/>
    <property type="molecule type" value="Genomic_DNA"/>
</dbReference>
<sequence>MNIDTAKQIPISDYLHSLGYNPIKQQGNSLWYKSPFRAEKEPSFKVNTDLNLWFDFGLGKGGNILSLAKELYSIDSLPYLLEKIASQSPHIRPVNFSFRKQRSEPSFQHLEVCELSHPALLRYLQGREINVALAKIECKELHFTNNGKPFFAIGFPNVAGGYEVRNSFFKGCIAPKDITHIRQQGESKDTCFVFEGFMDYLSFLTIRMEKSPNMPCLDGQDYLILNSTSKVNKAIDALSGYEHIHCMLDNDDAGWKATNAIRNEYSYRVRDSSFLYKGYNDLNEYLCGERQKKQDARQHNMRRKIEHLVVPKRKKGMGI</sequence>
<evidence type="ECO:0000313" key="2">
    <source>
        <dbReference type="EMBL" id="KAB6080116.1"/>
    </source>
</evidence>
<dbReference type="SUPFAM" id="SSF56731">
    <property type="entry name" value="DNA primase core"/>
    <property type="match status" value="1"/>
</dbReference>
<gene>
    <name evidence="2" type="ORF">GA560_17915</name>
</gene>
<comment type="caution">
    <text evidence="2">The sequence shown here is derived from an EMBL/GenBank/DDBJ whole genome shotgun (WGS) entry which is preliminary data.</text>
</comment>
<dbReference type="Proteomes" id="UP000474077">
    <property type="component" value="Unassembled WGS sequence"/>
</dbReference>
<name>A0A4Q5DAU2_9BACE</name>
<dbReference type="GO" id="GO:0006260">
    <property type="term" value="P:DNA replication"/>
    <property type="evidence" value="ECO:0007669"/>
    <property type="project" value="InterPro"/>
</dbReference>
<dbReference type="Pfam" id="PF01807">
    <property type="entry name" value="Zn_ribbon_DnaG"/>
    <property type="match status" value="1"/>
</dbReference>
<dbReference type="GO" id="GO:0003899">
    <property type="term" value="F:DNA-directed RNA polymerase activity"/>
    <property type="evidence" value="ECO:0007669"/>
    <property type="project" value="InterPro"/>
</dbReference>